<reference evidence="1 2" key="1">
    <citation type="submission" date="2024-09" db="EMBL/GenBank/DDBJ databases">
        <title>Chromosome-scale assembly of Riccia sorocarpa.</title>
        <authorList>
            <person name="Paukszto L."/>
        </authorList>
    </citation>
    <scope>NUCLEOTIDE SEQUENCE [LARGE SCALE GENOMIC DNA]</scope>
    <source>
        <strain evidence="1">LP-2024</strain>
        <tissue evidence="1">Aerial parts of the thallus</tissue>
    </source>
</reference>
<dbReference type="Proteomes" id="UP001633002">
    <property type="component" value="Unassembled WGS sequence"/>
</dbReference>
<protein>
    <recommendedName>
        <fullName evidence="3">Reverse transcriptase domain-containing protein</fullName>
    </recommendedName>
</protein>
<name>A0ABD3GBW2_9MARC</name>
<proteinExistence type="predicted"/>
<accession>A0ABD3GBW2</accession>
<organism evidence="1 2">
    <name type="scientific">Riccia sorocarpa</name>
    <dbReference type="NCBI Taxonomy" id="122646"/>
    <lineage>
        <taxon>Eukaryota</taxon>
        <taxon>Viridiplantae</taxon>
        <taxon>Streptophyta</taxon>
        <taxon>Embryophyta</taxon>
        <taxon>Marchantiophyta</taxon>
        <taxon>Marchantiopsida</taxon>
        <taxon>Marchantiidae</taxon>
        <taxon>Marchantiales</taxon>
        <taxon>Ricciaceae</taxon>
        <taxon>Riccia</taxon>
    </lineage>
</organism>
<evidence type="ECO:0000313" key="1">
    <source>
        <dbReference type="EMBL" id="KAL3675490.1"/>
    </source>
</evidence>
<dbReference type="AlphaFoldDB" id="A0ABD3GBW2"/>
<gene>
    <name evidence="1" type="ORF">R1sor_025438</name>
</gene>
<dbReference type="EMBL" id="JBJQOH010000008">
    <property type="protein sequence ID" value="KAL3675490.1"/>
    <property type="molecule type" value="Genomic_DNA"/>
</dbReference>
<comment type="caution">
    <text evidence="1">The sequence shown here is derived from an EMBL/GenBank/DDBJ whole genome shotgun (WGS) entry which is preliminary data.</text>
</comment>
<keyword evidence="2" id="KW-1185">Reference proteome</keyword>
<sequence>MYVKKRRKDEGSLAEEIQWRREKLTTEDAAPSCYFFTRLRAKWARESIHALEDSEGELITDRGAIFDEIHGFYQDLFHAEEDTEETLKARDEVVGLLDRGLSPEDSKRMSVMPDKKEVEEVVFSMAKYKAPGFDGLTVDVVKVCWDFVGDDCVNMVHTIWAKKRVLRSDCQSLIKLLPKSGEKKMLNNWRPISLMNLSYKIISKILAVRVRSVLPQLVDEQQSGFIRGSWFKDSHAGALPIIFAP</sequence>
<evidence type="ECO:0008006" key="3">
    <source>
        <dbReference type="Google" id="ProtNLM"/>
    </source>
</evidence>
<evidence type="ECO:0000313" key="2">
    <source>
        <dbReference type="Proteomes" id="UP001633002"/>
    </source>
</evidence>
<dbReference type="PANTHER" id="PTHR19446">
    <property type="entry name" value="REVERSE TRANSCRIPTASES"/>
    <property type="match status" value="1"/>
</dbReference>